<comment type="caution">
    <text evidence="2">The sequence shown here is derived from an EMBL/GenBank/DDBJ whole genome shotgun (WGS) entry which is preliminary data.</text>
</comment>
<dbReference type="PANTHER" id="PTHR33383:SF1">
    <property type="entry name" value="MEMBRANE PROTEIN INSERTION EFFICIENCY FACTOR-RELATED"/>
    <property type="match status" value="1"/>
</dbReference>
<sequence>MKRLVLWLLKGYGYVISPLLGNNCRYYPSCSAYAREAVELHGVARGLWLGLRRVLRCHPFHEGGVDPVPEPPVSESKCRHKH</sequence>
<dbReference type="OrthoDB" id="9801753at2"/>
<dbReference type="HAMAP" id="MF_00386">
    <property type="entry name" value="UPF0161_YidD"/>
    <property type="match status" value="1"/>
</dbReference>
<dbReference type="SMART" id="SM01234">
    <property type="entry name" value="Haemolytic"/>
    <property type="match status" value="1"/>
</dbReference>
<name>A0A558DUR2_9GAMM</name>
<keyword evidence="1" id="KW-1003">Cell membrane</keyword>
<organism evidence="2 3">
    <name type="scientific">Sedimenticola selenatireducens</name>
    <dbReference type="NCBI Taxonomy" id="191960"/>
    <lineage>
        <taxon>Bacteria</taxon>
        <taxon>Pseudomonadati</taxon>
        <taxon>Pseudomonadota</taxon>
        <taxon>Gammaproteobacteria</taxon>
        <taxon>Chromatiales</taxon>
        <taxon>Sedimenticolaceae</taxon>
        <taxon>Sedimenticola</taxon>
    </lineage>
</organism>
<comment type="subcellular location">
    <subcellularLocation>
        <location evidence="1">Cell membrane</location>
        <topology evidence="1">Peripheral membrane protein</topology>
        <orientation evidence="1">Cytoplasmic side</orientation>
    </subcellularLocation>
</comment>
<keyword evidence="1" id="KW-0472">Membrane</keyword>
<dbReference type="Pfam" id="PF01809">
    <property type="entry name" value="YidD"/>
    <property type="match status" value="1"/>
</dbReference>
<keyword evidence="3" id="KW-1185">Reference proteome</keyword>
<evidence type="ECO:0000313" key="3">
    <source>
        <dbReference type="Proteomes" id="UP000316649"/>
    </source>
</evidence>
<dbReference type="RefSeq" id="WP_144359523.1">
    <property type="nucleotide sequence ID" value="NZ_VMNH01000016.1"/>
</dbReference>
<dbReference type="AlphaFoldDB" id="A0A558DUR2"/>
<dbReference type="NCBIfam" id="TIGR00278">
    <property type="entry name" value="membrane protein insertion efficiency factor YidD"/>
    <property type="match status" value="1"/>
</dbReference>
<evidence type="ECO:0000256" key="1">
    <source>
        <dbReference type="HAMAP-Rule" id="MF_00386"/>
    </source>
</evidence>
<comment type="similarity">
    <text evidence="1">Belongs to the UPF0161 family.</text>
</comment>
<comment type="function">
    <text evidence="1">Could be involved in insertion of integral membrane proteins into the membrane.</text>
</comment>
<dbReference type="InterPro" id="IPR002696">
    <property type="entry name" value="Membr_insert_effic_factor_YidD"/>
</dbReference>
<accession>A0A558DUR2</accession>
<dbReference type="GO" id="GO:0005886">
    <property type="term" value="C:plasma membrane"/>
    <property type="evidence" value="ECO:0007669"/>
    <property type="project" value="UniProtKB-SubCell"/>
</dbReference>
<gene>
    <name evidence="2" type="primary">yidD</name>
    <name evidence="2" type="ORF">FHP88_13090</name>
</gene>
<protein>
    <recommendedName>
        <fullName evidence="1">Putative membrane protein insertion efficiency factor</fullName>
    </recommendedName>
</protein>
<reference evidence="2 3" key="1">
    <citation type="submission" date="2019-07" db="EMBL/GenBank/DDBJ databases">
        <title>The pathways for chlorine oxyanion respiration interact through the shared metabolite chlorate.</title>
        <authorList>
            <person name="Barnum T.P."/>
            <person name="Cheng Y."/>
            <person name="Hill K.A."/>
            <person name="Lucas L.N."/>
            <person name="Carlson H.K."/>
            <person name="Coates J.D."/>
        </authorList>
    </citation>
    <scope>NUCLEOTIDE SEQUENCE [LARGE SCALE GENOMIC DNA]</scope>
    <source>
        <strain evidence="2 3">BK-1</strain>
    </source>
</reference>
<dbReference type="EMBL" id="VMNH01000016">
    <property type="protein sequence ID" value="TVO72519.1"/>
    <property type="molecule type" value="Genomic_DNA"/>
</dbReference>
<proteinExistence type="inferred from homology"/>
<evidence type="ECO:0000313" key="2">
    <source>
        <dbReference type="EMBL" id="TVO72519.1"/>
    </source>
</evidence>
<dbReference type="PANTHER" id="PTHR33383">
    <property type="entry name" value="MEMBRANE PROTEIN INSERTION EFFICIENCY FACTOR-RELATED"/>
    <property type="match status" value="1"/>
</dbReference>
<dbReference type="Proteomes" id="UP000316649">
    <property type="component" value="Unassembled WGS sequence"/>
</dbReference>